<evidence type="ECO:0000256" key="1">
    <source>
        <dbReference type="SAM" id="SignalP"/>
    </source>
</evidence>
<dbReference type="RefSeq" id="WP_096611055.1">
    <property type="nucleotide sequence ID" value="NZ_NWVD01000002.1"/>
</dbReference>
<feature type="signal peptide" evidence="1">
    <location>
        <begin position="1"/>
        <end position="23"/>
    </location>
</feature>
<reference evidence="2 3" key="1">
    <citation type="submission" date="2017-09" db="EMBL/GenBank/DDBJ databases">
        <title>Sphingomonas ginsenosidimutans KACC 14949, whole genome shotgun sequence.</title>
        <authorList>
            <person name="Feng G."/>
            <person name="Zhu H."/>
        </authorList>
    </citation>
    <scope>NUCLEOTIDE SEQUENCE [LARGE SCALE GENOMIC DNA]</scope>
    <source>
        <strain evidence="2 3">KACC 14949</strain>
    </source>
</reference>
<name>A0A2A4HYR0_9SPHN</name>
<dbReference type="AlphaFoldDB" id="A0A2A4HYR0"/>
<evidence type="ECO:0000313" key="3">
    <source>
        <dbReference type="Proteomes" id="UP000218784"/>
    </source>
</evidence>
<evidence type="ECO:0000313" key="2">
    <source>
        <dbReference type="EMBL" id="PCG09500.1"/>
    </source>
</evidence>
<feature type="chain" id="PRO_5013240777" evidence="1">
    <location>
        <begin position="24"/>
        <end position="212"/>
    </location>
</feature>
<comment type="caution">
    <text evidence="2">The sequence shown here is derived from an EMBL/GenBank/DDBJ whole genome shotgun (WGS) entry which is preliminary data.</text>
</comment>
<dbReference type="Proteomes" id="UP000218784">
    <property type="component" value="Unassembled WGS sequence"/>
</dbReference>
<organism evidence="2 3">
    <name type="scientific">Sphingomonas ginsenosidimutans</name>
    <dbReference type="NCBI Taxonomy" id="862134"/>
    <lineage>
        <taxon>Bacteria</taxon>
        <taxon>Pseudomonadati</taxon>
        <taxon>Pseudomonadota</taxon>
        <taxon>Alphaproteobacteria</taxon>
        <taxon>Sphingomonadales</taxon>
        <taxon>Sphingomonadaceae</taxon>
        <taxon>Sphingomonas</taxon>
    </lineage>
</organism>
<proteinExistence type="predicted"/>
<accession>A0A2A4HYR0</accession>
<dbReference type="PROSITE" id="PS51257">
    <property type="entry name" value="PROKAR_LIPOPROTEIN"/>
    <property type="match status" value="1"/>
</dbReference>
<protein>
    <submittedName>
        <fullName evidence="2">Uncharacterized protein</fullName>
    </submittedName>
</protein>
<keyword evidence="3" id="KW-1185">Reference proteome</keyword>
<keyword evidence="1" id="KW-0732">Signal</keyword>
<gene>
    <name evidence="2" type="ORF">COA17_06350</name>
</gene>
<dbReference type="EMBL" id="NWVD01000002">
    <property type="protein sequence ID" value="PCG09500.1"/>
    <property type="molecule type" value="Genomic_DNA"/>
</dbReference>
<sequence>MIRRALSGLAIAITAAGCSPSGAGDDARANAVTGNALAPAPTASATWDGPKLAGGSWAGVFTTPATAIDLFGRIGLRPGAYRQAGATWESRAVPTPLTDPSARDVVVADFVASGTRARIDTLAFTLHEPAASNDQQARDQFEQWIAQALAQLGVTGGDTVTKAIHGQKPLSGQLKGGADYRVTRTTTPKERLTAVTFTRSASISGQTNQGSM</sequence>